<organism evidence="9 10">
    <name type="scientific">Biomphalaria glabrata</name>
    <name type="common">Bloodfluke planorb</name>
    <name type="synonym">Freshwater snail</name>
    <dbReference type="NCBI Taxonomy" id="6526"/>
    <lineage>
        <taxon>Eukaryota</taxon>
        <taxon>Metazoa</taxon>
        <taxon>Spiralia</taxon>
        <taxon>Lophotrochozoa</taxon>
        <taxon>Mollusca</taxon>
        <taxon>Gastropoda</taxon>
        <taxon>Heterobranchia</taxon>
        <taxon>Euthyneura</taxon>
        <taxon>Panpulmonata</taxon>
        <taxon>Hygrophila</taxon>
        <taxon>Lymnaeoidea</taxon>
        <taxon>Planorbidae</taxon>
        <taxon>Biomphalaria</taxon>
    </lineage>
</organism>
<accession>A0A2C9JCM0</accession>
<dbReference type="GO" id="GO:0051146">
    <property type="term" value="P:striated muscle cell differentiation"/>
    <property type="evidence" value="ECO:0007669"/>
    <property type="project" value="TreeGrafter"/>
</dbReference>
<dbReference type="InterPro" id="IPR006916">
    <property type="entry name" value="POPDC1-3"/>
</dbReference>
<dbReference type="Pfam" id="PF04831">
    <property type="entry name" value="POPDC1-3"/>
    <property type="match status" value="1"/>
</dbReference>
<dbReference type="VEuPathDB" id="VectorBase:BGLB000659"/>
<keyword evidence="5 7" id="KW-1133">Transmembrane helix</keyword>
<dbReference type="EnsemblMetazoa" id="BGLB000659-RB">
    <property type="protein sequence ID" value="BGLB000659-PB"/>
    <property type="gene ID" value="BGLB000659"/>
</dbReference>
<evidence type="ECO:0000256" key="5">
    <source>
        <dbReference type="ARBA" id="ARBA00022989"/>
    </source>
</evidence>
<dbReference type="RefSeq" id="XP_013096570.2">
    <property type="nucleotide sequence ID" value="XM_013241116.2"/>
</dbReference>
<evidence type="ECO:0000256" key="7">
    <source>
        <dbReference type="SAM" id="Phobius"/>
    </source>
</evidence>
<feature type="domain" description="POPDC1-3" evidence="8">
    <location>
        <begin position="74"/>
        <end position="301"/>
    </location>
</feature>
<keyword evidence="6 7" id="KW-0472">Membrane</keyword>
<evidence type="ECO:0000256" key="1">
    <source>
        <dbReference type="ARBA" id="ARBA00004141"/>
    </source>
</evidence>
<feature type="transmembrane region" description="Helical" evidence="7">
    <location>
        <begin position="101"/>
        <end position="121"/>
    </location>
</feature>
<evidence type="ECO:0000256" key="2">
    <source>
        <dbReference type="ARBA" id="ARBA00004236"/>
    </source>
</evidence>
<gene>
    <name evidence="9" type="primary">106079880</name>
</gene>
<keyword evidence="3" id="KW-1003">Cell membrane</keyword>
<protein>
    <recommendedName>
        <fullName evidence="8">POPDC1-3 domain-containing protein</fullName>
    </recommendedName>
</protein>
<feature type="transmembrane region" description="Helical" evidence="7">
    <location>
        <begin position="127"/>
        <end position="147"/>
    </location>
</feature>
<evidence type="ECO:0000256" key="3">
    <source>
        <dbReference type="ARBA" id="ARBA00022475"/>
    </source>
</evidence>
<dbReference type="KEGG" id="bgt:106079880"/>
<name>A0A2C9JCM0_BIOGL</name>
<evidence type="ECO:0000313" key="10">
    <source>
        <dbReference type="Proteomes" id="UP000076420"/>
    </source>
</evidence>
<dbReference type="GO" id="GO:0042391">
    <property type="term" value="P:regulation of membrane potential"/>
    <property type="evidence" value="ECO:0007669"/>
    <property type="project" value="TreeGrafter"/>
</dbReference>
<dbReference type="GO" id="GO:0007507">
    <property type="term" value="P:heart development"/>
    <property type="evidence" value="ECO:0007669"/>
    <property type="project" value="TreeGrafter"/>
</dbReference>
<proteinExistence type="predicted"/>
<evidence type="ECO:0000313" key="9">
    <source>
        <dbReference type="EnsemblMetazoa" id="BGLB000659-PB"/>
    </source>
</evidence>
<evidence type="ECO:0000259" key="8">
    <source>
        <dbReference type="Pfam" id="PF04831"/>
    </source>
</evidence>
<evidence type="ECO:0000256" key="6">
    <source>
        <dbReference type="ARBA" id="ARBA00023136"/>
    </source>
</evidence>
<evidence type="ECO:0000256" key="4">
    <source>
        <dbReference type="ARBA" id="ARBA00022692"/>
    </source>
</evidence>
<dbReference type="InterPro" id="IPR055272">
    <property type="entry name" value="POPDC1-3_dom"/>
</dbReference>
<dbReference type="OrthoDB" id="425611at2759"/>
<dbReference type="GO" id="GO:0030552">
    <property type="term" value="F:cAMP binding"/>
    <property type="evidence" value="ECO:0007669"/>
    <property type="project" value="TreeGrafter"/>
</dbReference>
<comment type="subcellular location">
    <subcellularLocation>
        <location evidence="2">Cell membrane</location>
    </subcellularLocation>
    <subcellularLocation>
        <location evidence="1">Membrane</location>
        <topology evidence="1">Multi-pass membrane protein</topology>
    </subcellularLocation>
</comment>
<keyword evidence="4 7" id="KW-0812">Transmembrane</keyword>
<reference evidence="9" key="1">
    <citation type="submission" date="2020-05" db="UniProtKB">
        <authorList>
            <consortium name="EnsemblMetazoa"/>
        </authorList>
    </citation>
    <scope>IDENTIFICATION</scope>
    <source>
        <strain evidence="9">BB02</strain>
    </source>
</reference>
<dbReference type="PANTHER" id="PTHR12101">
    <property type="entry name" value="POPEYE DOMAIN CONTAINING PROTEIN"/>
    <property type="match status" value="1"/>
</dbReference>
<dbReference type="Proteomes" id="UP000076420">
    <property type="component" value="Unassembled WGS sequence"/>
</dbReference>
<dbReference type="AlphaFoldDB" id="A0A2C9JCM0"/>
<dbReference type="STRING" id="6526.A0A2C9JCM0"/>
<dbReference type="VEuPathDB" id="VectorBase:BGLAX_033561"/>
<sequence>MKEQLDYKSLINITQEMVELVQGSTEHYGVYKNIHVNMSDLSEAGNRAVAGMPATTTAAAGASHWEACHDWMDAQHTLFQLANLCAAVSLLTPSSFRHHLLFLRCLLLISFLLFILWAGLFECMLDVLVWNCLFFAVDLVHIIILVYTNIPSRFNKSLLDLYDKKMKPLKVGRRDFAELCSHGNIIPLRKGIKYAMENVTPCGEKVSILLRGRLKVSHDGVFLHSVEPNEFVDSPEFDSIPLIGDSTEKYQVTITSSEDSLILSWCHTTLRSYLATNSFMWTVFTHLVGKDVSDKLYKIQELLLREPTDRHSPSFLTRNSSMVNVRKCLLTSDGRQSSLTNDVNLLQDTAMNNLSPAMNNLSPTMNNTAPAMNNTAPAMNNLSSEANVETCV</sequence>
<dbReference type="PANTHER" id="PTHR12101:SF17">
    <property type="entry name" value="BLOOD VESSEL EPICARDIAL SUBSTANCE"/>
    <property type="match status" value="1"/>
</dbReference>
<dbReference type="GO" id="GO:0042383">
    <property type="term" value="C:sarcolemma"/>
    <property type="evidence" value="ECO:0007669"/>
    <property type="project" value="TreeGrafter"/>
</dbReference>